<evidence type="ECO:0000313" key="21">
    <source>
        <dbReference type="Proteomes" id="UP000694941"/>
    </source>
</evidence>
<dbReference type="RefSeq" id="XP_022235243.1">
    <property type="nucleotide sequence ID" value="XM_022379535.1"/>
</dbReference>
<feature type="non-terminal residue" evidence="22">
    <location>
        <position position="360"/>
    </location>
</feature>
<evidence type="ECO:0000256" key="17">
    <source>
        <dbReference type="ARBA" id="ARBA00032175"/>
    </source>
</evidence>
<keyword evidence="8" id="KW-0812">Transmembrane</keyword>
<evidence type="ECO:0000256" key="4">
    <source>
        <dbReference type="ARBA" id="ARBA00008539"/>
    </source>
</evidence>
<dbReference type="InterPro" id="IPR043189">
    <property type="entry name" value="B4GAT1"/>
</dbReference>
<keyword evidence="12" id="KW-0333">Golgi apparatus</keyword>
<reference evidence="22" key="1">
    <citation type="submission" date="2025-08" db="UniProtKB">
        <authorList>
            <consortium name="RefSeq"/>
        </authorList>
    </citation>
    <scope>IDENTIFICATION</scope>
    <source>
        <tissue evidence="22">Muscle</tissue>
    </source>
</reference>
<evidence type="ECO:0000256" key="7">
    <source>
        <dbReference type="ARBA" id="ARBA00022679"/>
    </source>
</evidence>
<accession>A0ABM1RV38</accession>
<organism evidence="21 22">
    <name type="scientific">Limulus polyphemus</name>
    <name type="common">Atlantic horseshoe crab</name>
    <dbReference type="NCBI Taxonomy" id="6850"/>
    <lineage>
        <taxon>Eukaryota</taxon>
        <taxon>Metazoa</taxon>
        <taxon>Ecdysozoa</taxon>
        <taxon>Arthropoda</taxon>
        <taxon>Chelicerata</taxon>
        <taxon>Merostomata</taxon>
        <taxon>Xiphosura</taxon>
        <taxon>Limulidae</taxon>
        <taxon>Limulus</taxon>
    </lineage>
</organism>
<comment type="cofactor">
    <cofactor evidence="1">
        <name>Mn(2+)</name>
        <dbReference type="ChEBI" id="CHEBI:29035"/>
    </cofactor>
</comment>
<keyword evidence="21" id="KW-1185">Reference proteome</keyword>
<dbReference type="Pfam" id="PF13896">
    <property type="entry name" value="Glyco_transf_49"/>
    <property type="match status" value="1"/>
</dbReference>
<evidence type="ECO:0000256" key="16">
    <source>
        <dbReference type="ARBA" id="ARBA00030723"/>
    </source>
</evidence>
<protein>
    <recommendedName>
        <fullName evidence="5">Beta-1,4-glucuronyltransferase 1</fullName>
    </recommendedName>
    <alternativeName>
        <fullName evidence="16">I-beta-1,3-N-acetylglucosaminyltransferase</fullName>
    </alternativeName>
    <alternativeName>
        <fullName evidence="19">N-acetyllactosaminide beta-1,3-N-acetylglucosaminyltransferase</fullName>
    </alternativeName>
    <alternativeName>
        <fullName evidence="17">Poly-N-acetyllactosamine extension enzyme</fullName>
    </alternativeName>
    <alternativeName>
        <fullName evidence="18">UDP-GlcNAc:betaGal beta-1,3-N-acetylglucosaminyltransferase 1</fullName>
    </alternativeName>
</protein>
<evidence type="ECO:0000313" key="22">
    <source>
        <dbReference type="RefSeq" id="XP_022235243.1"/>
    </source>
</evidence>
<gene>
    <name evidence="22" type="primary">LOC106475424</name>
</gene>
<evidence type="ECO:0000256" key="11">
    <source>
        <dbReference type="ARBA" id="ARBA00022989"/>
    </source>
</evidence>
<keyword evidence="11" id="KW-1133">Transmembrane helix</keyword>
<sequence>MPALWKRAVVLLALLIAVLQVIHMTLLSRLERKKHHRFEKSLADGKDRDYQESTLREDRAQMLKTVEQSSVLDSSGEFRIINFLMRAESLGPRNNIRQDISIVTHTTVNHLHYLSRLSERWQGPMSVSVFAVTQDGSLAVESILYLRRCLPSIRYNTSFHLVYPLKNPSQETDSRREKSPIFGSCDDLLSVFQGLEVPDNYAHGIAYPNNLLRNVARKNALTEFVFVIDVDLLPTSYLHRDFLTFAKENRLLLDSHREDKTVYIVPAFEVKKGTEVPAEKKTLLQSLKLMEARPFYLELCWKCQKHTDYDAWEHDTMSAKLNILFEVLWRDPWEPFYISRNTVPFYDERFRQYGFNRISQ</sequence>
<evidence type="ECO:0000256" key="20">
    <source>
        <dbReference type="ARBA" id="ARBA00047852"/>
    </source>
</evidence>
<proteinExistence type="inferred from homology"/>
<evidence type="ECO:0000256" key="9">
    <source>
        <dbReference type="ARBA" id="ARBA00022723"/>
    </source>
</evidence>
<dbReference type="GeneID" id="106475424"/>
<comment type="catalytic activity">
    <reaction evidence="20">
        <text>3-O-[beta-D-Xyl-(1-&gt;4)-Rib-ol-P-Rib-ol-P-3-beta-D-GalNAc-(1-&gt;3)-beta-D-GlcNAc-(1-&gt;4)-(O-6-P-alpha-D-Man)]-Thr-[protein] + UDP-alpha-D-glucuronate = 3-O-[beta-D-GlcA-(1-&gt;3)-beta-D-Xyl-(1-&gt;4)-Rib-ol-P-Rib-ol-P-3-beta-D-GalNAc-(1-&gt;3)-beta-D-GlcNAc-(1-&gt;4)-(O-6-P-alpha-D-Man)]-Thr-[protein] + UDP + H(+)</text>
        <dbReference type="Rhea" id="RHEA:46860"/>
        <dbReference type="Rhea" id="RHEA-COMP:15023"/>
        <dbReference type="Rhea" id="RHEA-COMP:17482"/>
        <dbReference type="ChEBI" id="CHEBI:15378"/>
        <dbReference type="ChEBI" id="CHEBI:58052"/>
        <dbReference type="ChEBI" id="CHEBI:58223"/>
        <dbReference type="ChEBI" id="CHEBI:142405"/>
        <dbReference type="ChEBI" id="CHEBI:177336"/>
    </reaction>
</comment>
<dbReference type="PANTHER" id="PTHR46420:SF1">
    <property type="entry name" value="BETA-1,4-GLUCURONYLTRANSFERASE 1"/>
    <property type="match status" value="1"/>
</dbReference>
<keyword evidence="10" id="KW-0735">Signal-anchor</keyword>
<evidence type="ECO:0000256" key="2">
    <source>
        <dbReference type="ARBA" id="ARBA00004323"/>
    </source>
</evidence>
<keyword evidence="14" id="KW-0325">Glycoprotein</keyword>
<name>A0ABM1RV38_LIMPO</name>
<comment type="similarity">
    <text evidence="4">Belongs to the glycosyltransferase 49 family.</text>
</comment>
<keyword evidence="6" id="KW-0328">Glycosyltransferase</keyword>
<evidence type="ECO:0000256" key="8">
    <source>
        <dbReference type="ARBA" id="ARBA00022692"/>
    </source>
</evidence>
<keyword evidence="15" id="KW-0464">Manganese</keyword>
<evidence type="ECO:0000256" key="15">
    <source>
        <dbReference type="ARBA" id="ARBA00023211"/>
    </source>
</evidence>
<evidence type="ECO:0000256" key="13">
    <source>
        <dbReference type="ARBA" id="ARBA00023136"/>
    </source>
</evidence>
<evidence type="ECO:0000256" key="12">
    <source>
        <dbReference type="ARBA" id="ARBA00023034"/>
    </source>
</evidence>
<evidence type="ECO:0000256" key="14">
    <source>
        <dbReference type="ARBA" id="ARBA00023180"/>
    </source>
</evidence>
<keyword evidence="9" id="KW-0479">Metal-binding</keyword>
<keyword evidence="7" id="KW-0808">Transferase</keyword>
<comment type="subcellular location">
    <subcellularLocation>
        <location evidence="2">Golgi apparatus membrane</location>
        <topology evidence="2">Single-pass type II membrane protein</topology>
    </subcellularLocation>
</comment>
<evidence type="ECO:0000256" key="6">
    <source>
        <dbReference type="ARBA" id="ARBA00022676"/>
    </source>
</evidence>
<evidence type="ECO:0000256" key="5">
    <source>
        <dbReference type="ARBA" id="ARBA00017962"/>
    </source>
</evidence>
<evidence type="ECO:0000256" key="3">
    <source>
        <dbReference type="ARBA" id="ARBA00004922"/>
    </source>
</evidence>
<dbReference type="PANTHER" id="PTHR46420">
    <property type="entry name" value="BETA-1,4-GLUCURONYLTRANSFERASE 1"/>
    <property type="match status" value="1"/>
</dbReference>
<keyword evidence="13" id="KW-0472">Membrane</keyword>
<evidence type="ECO:0000256" key="18">
    <source>
        <dbReference type="ARBA" id="ARBA00032181"/>
    </source>
</evidence>
<dbReference type="Proteomes" id="UP000694941">
    <property type="component" value="Unplaced"/>
</dbReference>
<evidence type="ECO:0000256" key="1">
    <source>
        <dbReference type="ARBA" id="ARBA00001936"/>
    </source>
</evidence>
<evidence type="ECO:0000256" key="19">
    <source>
        <dbReference type="ARBA" id="ARBA00033291"/>
    </source>
</evidence>
<comment type="pathway">
    <text evidence="3">Protein modification; protein glycosylation.</text>
</comment>
<evidence type="ECO:0000256" key="10">
    <source>
        <dbReference type="ARBA" id="ARBA00022968"/>
    </source>
</evidence>